<keyword evidence="5 11" id="KW-0862">Zinc</keyword>
<feature type="binding site" evidence="11">
    <location>
        <position position="907"/>
    </location>
    <ligand>
        <name>Zn(2+)</name>
        <dbReference type="ChEBI" id="CHEBI:29105"/>
    </ligand>
</feature>
<feature type="domain" description="Aminoacyl-tRNA synthetase class Ia" evidence="12">
    <location>
        <begin position="28"/>
        <end position="649"/>
    </location>
</feature>
<dbReference type="PRINTS" id="PR00984">
    <property type="entry name" value="TRNASYNTHILE"/>
</dbReference>
<dbReference type="InterPro" id="IPR009080">
    <property type="entry name" value="tRNAsynth_Ia_anticodon-bd"/>
</dbReference>
<protein>
    <recommendedName>
        <fullName evidence="11">Isoleucine--tRNA ligase</fullName>
        <ecNumber evidence="11">6.1.1.5</ecNumber>
    </recommendedName>
    <alternativeName>
        <fullName evidence="11">Isoleucyl-tRNA synthetase</fullName>
        <shortName evidence="11">IleRS</shortName>
    </alternativeName>
</protein>
<sequence>MTRDYRPTIFLPKTAFPMKGDLPQKEPQILEKWEKDKLYEKLQKKAQGRPKFVLHDGPPYANGKLHTGHALNRILKDIVLKTHYKLGYLTPFVPGWDCHGLPIESEVEKAYREKGMNKDEVPLPQFLKECRAFASKWVDDQRRDSKRLGVLADWDNPYLTMDYSSESHIAGLLWDFLEKGDLYRGEKPVMWSVVEKTALAEAEVEYKDHTSSSIYVAFPIESSPIAHLKGTCAVIWTTTPWTLPGNRAIAYSPEMMYVLLEILDVEDGRLSQKELKILIAQDLLEDVTKNIGVRSYKVLETISGEELEGTIAHHPFQGQGYDFDVPLLPGSHVMADAGTGLVHTAPGHGIEDFSVGKVFGLELPRTVSEDGTYYAHVPLFAGLHVYKANGPVIEKLKEMGALLNEDKILHSYPHSWRSKTPLIYRTTPQWFISMEKHGLREKAVAAIQDVKWHPESSINRIRSMVEGRPDWCVSRQRTWGVPIALFVHKETGEPLQDLDVKNRILKAIAEKGSVVWFEEDPQVFLGEKYNAEDYEQIRDILDVWFDSAATSSFVLKARPELGWPADLYLEGSDQHRGWFQTSLLVSTGLYGKAPFKEVLTHGFLMYEDGEKMSKSKGNVIAPQEIGDKMGIDVLRLWVVGIDYGDDMRIGPEILKRQEDIYRRYRNTFRYLLGALEGYIPPSSFDASSLPTLEKWVLHRLKEIDLKVRESTFAYDFLGLYSEIHHFCSVDLSAFYFDIRKDALYCDDPEGALRQGVLWTFDQIFESLIRWLAPVISFTAEEAWHVRHPHIETSIHEELFTELPQSWLNPELSGKLAIFREARRVLTGALEIARNEKMIGSSLAAHVDVYLDESWKEKLQDADMAELSIVSSLTFHVQNIPSNAFQLEEVKGIHVVVSPASGEKCARCWKVLPEVGKSQNHPNLCQRCEEAVSAYDQRAA</sequence>
<dbReference type="InterPro" id="IPR002301">
    <property type="entry name" value="Ile-tRNA-ligase"/>
</dbReference>
<dbReference type="Proteomes" id="UP001330434">
    <property type="component" value="Chromosome"/>
</dbReference>
<feature type="binding site" evidence="11">
    <location>
        <position position="570"/>
    </location>
    <ligand>
        <name>L-isoleucyl-5'-AMP</name>
        <dbReference type="ChEBI" id="CHEBI:178002"/>
    </ligand>
</feature>
<dbReference type="EMBL" id="CP133270">
    <property type="protein sequence ID" value="WVX66580.1"/>
    <property type="molecule type" value="Genomic_DNA"/>
</dbReference>
<keyword evidence="16" id="KW-1185">Reference proteome</keyword>
<dbReference type="RefSeq" id="WP_338453714.1">
    <property type="nucleotide sequence ID" value="NZ_CP133270.1"/>
</dbReference>
<dbReference type="SUPFAM" id="SSF50677">
    <property type="entry name" value="ValRS/IleRS/LeuRS editing domain"/>
    <property type="match status" value="1"/>
</dbReference>
<feature type="binding site" evidence="11">
    <location>
        <position position="927"/>
    </location>
    <ligand>
        <name>Zn(2+)</name>
        <dbReference type="ChEBI" id="CHEBI:29105"/>
    </ligand>
</feature>
<evidence type="ECO:0000256" key="7">
    <source>
        <dbReference type="ARBA" id="ARBA00022917"/>
    </source>
</evidence>
<dbReference type="GO" id="GO:0016874">
    <property type="term" value="F:ligase activity"/>
    <property type="evidence" value="ECO:0007669"/>
    <property type="project" value="UniProtKB-KW"/>
</dbReference>
<dbReference type="Pfam" id="PF06827">
    <property type="entry name" value="zf-FPG_IleRS"/>
    <property type="match status" value="1"/>
</dbReference>
<keyword evidence="11" id="KW-0963">Cytoplasm</keyword>
<name>A0ABZ2C2G9_9PROT</name>
<feature type="binding site" evidence="11">
    <location>
        <position position="924"/>
    </location>
    <ligand>
        <name>Zn(2+)</name>
        <dbReference type="ChEBI" id="CHEBI:29105"/>
    </ligand>
</feature>
<feature type="binding site" evidence="11">
    <location>
        <position position="904"/>
    </location>
    <ligand>
        <name>Zn(2+)</name>
        <dbReference type="ChEBI" id="CHEBI:29105"/>
    </ligand>
</feature>
<evidence type="ECO:0000256" key="9">
    <source>
        <dbReference type="ARBA" id="ARBA00025217"/>
    </source>
</evidence>
<comment type="cofactor">
    <cofactor evidence="11">
        <name>Zn(2+)</name>
        <dbReference type="ChEBI" id="CHEBI:29105"/>
    </cofactor>
    <text evidence="11">Binds 1 zinc ion per subunit.</text>
</comment>
<dbReference type="InterPro" id="IPR002300">
    <property type="entry name" value="aa-tRNA-synth_Ia"/>
</dbReference>
<comment type="catalytic activity">
    <reaction evidence="10 11">
        <text>tRNA(Ile) + L-isoleucine + ATP = L-isoleucyl-tRNA(Ile) + AMP + diphosphate</text>
        <dbReference type="Rhea" id="RHEA:11060"/>
        <dbReference type="Rhea" id="RHEA-COMP:9666"/>
        <dbReference type="Rhea" id="RHEA-COMP:9695"/>
        <dbReference type="ChEBI" id="CHEBI:30616"/>
        <dbReference type="ChEBI" id="CHEBI:33019"/>
        <dbReference type="ChEBI" id="CHEBI:58045"/>
        <dbReference type="ChEBI" id="CHEBI:78442"/>
        <dbReference type="ChEBI" id="CHEBI:78528"/>
        <dbReference type="ChEBI" id="CHEBI:456215"/>
        <dbReference type="EC" id="6.1.1.5"/>
    </reaction>
</comment>
<feature type="domain" description="Zinc finger FPG/IleRS-type" evidence="13">
    <location>
        <begin position="901"/>
        <end position="928"/>
    </location>
</feature>
<dbReference type="HAMAP" id="MF_02002">
    <property type="entry name" value="Ile_tRNA_synth_type1"/>
    <property type="match status" value="1"/>
</dbReference>
<evidence type="ECO:0000256" key="8">
    <source>
        <dbReference type="ARBA" id="ARBA00023146"/>
    </source>
</evidence>
<dbReference type="InterPro" id="IPR033708">
    <property type="entry name" value="Anticodon_Ile_BEm"/>
</dbReference>
<dbReference type="Gene3D" id="3.40.50.620">
    <property type="entry name" value="HUPs"/>
    <property type="match status" value="2"/>
</dbReference>
<dbReference type="NCBIfam" id="TIGR00392">
    <property type="entry name" value="ileS"/>
    <property type="match status" value="1"/>
</dbReference>
<dbReference type="InterPro" id="IPR010663">
    <property type="entry name" value="Znf_FPG/IleRS"/>
</dbReference>
<evidence type="ECO:0000256" key="4">
    <source>
        <dbReference type="ARBA" id="ARBA00022741"/>
    </source>
</evidence>
<keyword evidence="6 11" id="KW-0067">ATP-binding</keyword>
<dbReference type="SUPFAM" id="SSF47323">
    <property type="entry name" value="Anticodon-binding domain of a subclass of class I aminoacyl-tRNA synthetases"/>
    <property type="match status" value="1"/>
</dbReference>
<keyword evidence="8 11" id="KW-0030">Aminoacyl-tRNA synthetase</keyword>
<comment type="function">
    <text evidence="9 11">Catalyzes the attachment of isoleucine to tRNA(Ile). As IleRS can inadvertently accommodate and process structurally similar amino acids such as valine, to avoid such errors it has two additional distinct tRNA(Ile)-dependent editing activities. One activity is designated as 'pretransfer' editing and involves the hydrolysis of activated Val-AMP. The other activity is designated 'posttransfer' editing and involves deacylation of mischarged Val-tRNA(Ile).</text>
</comment>
<reference evidence="15 16" key="1">
    <citation type="journal article" date="2024" name="Environ. Microbiol.">
        <title>Novel evolutionary insights on the interactions of the Holosporales (Alphaproteobacteria) with eukaryotic hosts from comparative genomics.</title>
        <authorList>
            <person name="Giovannini M."/>
            <person name="Petroni G."/>
            <person name="Castelli M."/>
        </authorList>
    </citation>
    <scope>NUCLEOTIDE SEQUENCE [LARGE SCALE GENOMIC DNA]</scope>
    <source>
        <strain evidence="15 16">US_Bl 15I1</strain>
    </source>
</reference>
<comment type="subcellular location">
    <subcellularLocation>
        <location evidence="11">Cytoplasm</location>
    </subcellularLocation>
</comment>
<evidence type="ECO:0000259" key="12">
    <source>
        <dbReference type="Pfam" id="PF00133"/>
    </source>
</evidence>
<feature type="short sequence motif" description="'HIGH' region" evidence="11">
    <location>
        <begin position="59"/>
        <end position="69"/>
    </location>
</feature>
<keyword evidence="2 11" id="KW-0436">Ligase</keyword>
<keyword evidence="3 11" id="KW-0479">Metal-binding</keyword>
<proteinExistence type="inferred from homology"/>
<dbReference type="InterPro" id="IPR009008">
    <property type="entry name" value="Val/Leu/Ile-tRNA-synth_edit"/>
</dbReference>
<comment type="subunit">
    <text evidence="11">Monomer.</text>
</comment>
<accession>A0ABZ2C2G9</accession>
<evidence type="ECO:0000256" key="5">
    <source>
        <dbReference type="ARBA" id="ARBA00022833"/>
    </source>
</evidence>
<comment type="similarity">
    <text evidence="1 11">Belongs to the class-I aminoacyl-tRNA synthetase family. IleS type 1 subfamily.</text>
</comment>
<evidence type="ECO:0000256" key="3">
    <source>
        <dbReference type="ARBA" id="ARBA00022723"/>
    </source>
</evidence>
<comment type="domain">
    <text evidence="11">IleRS has two distinct active sites: one for aminoacylation and one for editing. The misactivated valine is translocated from the active site to the editing site, which sterically excludes the correctly activated isoleucine. The single editing site contains two valyl binding pockets, one specific for each substrate (Val-AMP or Val-tRNA(Ile)).</text>
</comment>
<dbReference type="EC" id="6.1.1.5" evidence="11"/>
<evidence type="ECO:0000259" key="13">
    <source>
        <dbReference type="Pfam" id="PF06827"/>
    </source>
</evidence>
<evidence type="ECO:0000256" key="2">
    <source>
        <dbReference type="ARBA" id="ARBA00022598"/>
    </source>
</evidence>
<dbReference type="SUPFAM" id="SSF52374">
    <property type="entry name" value="Nucleotidylyl transferase"/>
    <property type="match status" value="1"/>
</dbReference>
<gene>
    <name evidence="11" type="primary">ileS</name>
    <name evidence="15" type="ORF">Bealeia1_00759</name>
</gene>
<feature type="binding site" evidence="11">
    <location>
        <position position="614"/>
    </location>
    <ligand>
        <name>ATP</name>
        <dbReference type="ChEBI" id="CHEBI:30616"/>
    </ligand>
</feature>
<keyword evidence="7 11" id="KW-0648">Protein biosynthesis</keyword>
<feature type="domain" description="Methionyl/Valyl/Leucyl/Isoleucyl-tRNA synthetase anticodon-binding" evidence="14">
    <location>
        <begin position="693"/>
        <end position="846"/>
    </location>
</feature>
<evidence type="ECO:0000313" key="15">
    <source>
        <dbReference type="EMBL" id="WVX66580.1"/>
    </source>
</evidence>
<dbReference type="Gene3D" id="1.10.730.20">
    <property type="match status" value="1"/>
</dbReference>
<evidence type="ECO:0000256" key="10">
    <source>
        <dbReference type="ARBA" id="ARBA00048359"/>
    </source>
</evidence>
<dbReference type="InterPro" id="IPR023585">
    <property type="entry name" value="Ile-tRNA-ligase_type1"/>
</dbReference>
<dbReference type="PANTHER" id="PTHR42765">
    <property type="entry name" value="SOLEUCYL-TRNA SYNTHETASE"/>
    <property type="match status" value="1"/>
</dbReference>
<dbReference type="InterPro" id="IPR050081">
    <property type="entry name" value="Ile-tRNA_ligase"/>
</dbReference>
<evidence type="ECO:0000256" key="6">
    <source>
        <dbReference type="ARBA" id="ARBA00022840"/>
    </source>
</evidence>
<evidence type="ECO:0000256" key="11">
    <source>
        <dbReference type="HAMAP-Rule" id="MF_02002"/>
    </source>
</evidence>
<dbReference type="Pfam" id="PF08264">
    <property type="entry name" value="Anticodon_1"/>
    <property type="match status" value="1"/>
</dbReference>
<feature type="short sequence motif" description="'KMSKS' region" evidence="11">
    <location>
        <begin position="611"/>
        <end position="615"/>
    </location>
</feature>
<dbReference type="PANTHER" id="PTHR42765:SF1">
    <property type="entry name" value="ISOLEUCINE--TRNA LIGASE, MITOCHONDRIAL"/>
    <property type="match status" value="1"/>
</dbReference>
<dbReference type="Pfam" id="PF00133">
    <property type="entry name" value="tRNA-synt_1"/>
    <property type="match status" value="1"/>
</dbReference>
<organism evidence="15 16">
    <name type="scientific">Candidatus Bealeia paramacronuclearis</name>
    <dbReference type="NCBI Taxonomy" id="1921001"/>
    <lineage>
        <taxon>Bacteria</taxon>
        <taxon>Pseudomonadati</taxon>
        <taxon>Pseudomonadota</taxon>
        <taxon>Alphaproteobacteria</taxon>
        <taxon>Holosporales</taxon>
        <taxon>Holosporaceae</taxon>
        <taxon>Candidatus Bealeia</taxon>
    </lineage>
</organism>
<evidence type="ECO:0000256" key="1">
    <source>
        <dbReference type="ARBA" id="ARBA00006887"/>
    </source>
</evidence>
<dbReference type="CDD" id="cd07960">
    <property type="entry name" value="Anticodon_Ia_Ile_BEm"/>
    <property type="match status" value="1"/>
</dbReference>
<dbReference type="InterPro" id="IPR014729">
    <property type="entry name" value="Rossmann-like_a/b/a_fold"/>
</dbReference>
<dbReference type="Gene3D" id="3.90.740.10">
    <property type="entry name" value="Valyl/Leucyl/Isoleucyl-tRNA synthetase, editing domain"/>
    <property type="match status" value="1"/>
</dbReference>
<dbReference type="InterPro" id="IPR013155">
    <property type="entry name" value="M/V/L/I-tRNA-synth_anticd-bd"/>
</dbReference>
<evidence type="ECO:0000259" key="14">
    <source>
        <dbReference type="Pfam" id="PF08264"/>
    </source>
</evidence>
<keyword evidence="4 11" id="KW-0547">Nucleotide-binding</keyword>
<evidence type="ECO:0000313" key="16">
    <source>
        <dbReference type="Proteomes" id="UP001330434"/>
    </source>
</evidence>